<feature type="chain" id="PRO_5045401406" evidence="10">
    <location>
        <begin position="23"/>
        <end position="394"/>
    </location>
</feature>
<dbReference type="InterPro" id="IPR051045">
    <property type="entry name" value="TonB-dependent_transducer"/>
</dbReference>
<dbReference type="PANTHER" id="PTHR33446:SF2">
    <property type="entry name" value="PROTEIN TONB"/>
    <property type="match status" value="1"/>
</dbReference>
<evidence type="ECO:0000256" key="4">
    <source>
        <dbReference type="ARBA" id="ARBA00022475"/>
    </source>
</evidence>
<dbReference type="InterPro" id="IPR046732">
    <property type="entry name" value="DUF6624"/>
</dbReference>
<organism evidence="12 13">
    <name type="scientific">Hymenobacter guriensis</name>
    <dbReference type="NCBI Taxonomy" id="2793065"/>
    <lineage>
        <taxon>Bacteria</taxon>
        <taxon>Pseudomonadati</taxon>
        <taxon>Bacteroidota</taxon>
        <taxon>Cytophagia</taxon>
        <taxon>Cytophagales</taxon>
        <taxon>Hymenobacteraceae</taxon>
        <taxon>Hymenobacter</taxon>
    </lineage>
</organism>
<keyword evidence="5" id="KW-0997">Cell inner membrane</keyword>
<dbReference type="Proteomes" id="UP000601099">
    <property type="component" value="Unassembled WGS sequence"/>
</dbReference>
<evidence type="ECO:0000259" key="11">
    <source>
        <dbReference type="PROSITE" id="PS52015"/>
    </source>
</evidence>
<evidence type="ECO:0000313" key="12">
    <source>
        <dbReference type="EMBL" id="MBG8552103.1"/>
    </source>
</evidence>
<evidence type="ECO:0000256" key="3">
    <source>
        <dbReference type="ARBA" id="ARBA00022448"/>
    </source>
</evidence>
<name>A0ABS0KXM4_9BACT</name>
<dbReference type="PANTHER" id="PTHR33446">
    <property type="entry name" value="PROTEIN TONB-RELATED"/>
    <property type="match status" value="1"/>
</dbReference>
<sequence>MPQYLTTALLALSLAGPATYGAARQPAMLVAEESAPALYQQARSAARQGNPQAALRLLKRAVATGYYSPETLQEEGDFAGLTSQRAWPRLLAQARTRQQRYEAQFNQPLLTLIRQIGYQDQQYRRVAEEADRTYGPDSPQLRAAMQQQGKLDNRLIRQVDSLITVHGYPGKSLVGEYQQSVVFLVIQHNPDEKYLPLLTAAADKGELRWSSLALLVDRLRVARGEKQLYGSQLGPAVNGHYQLQPIEDEPNVNTRRAKIGLEPLEQYLKHWSIPYQVPTASHNPNPPAMYVTPRPATTEEKSPIELIGGYEALYAQLQYPAAARQQHLAGRVTLELRIDKQGIPQDVMVVKSLGGGCDEEALRVMRAARFLNHAGEDHEIRINLPFPYEKEKGK</sequence>
<evidence type="ECO:0000256" key="2">
    <source>
        <dbReference type="ARBA" id="ARBA00006555"/>
    </source>
</evidence>
<feature type="signal peptide" evidence="10">
    <location>
        <begin position="1"/>
        <end position="22"/>
    </location>
</feature>
<gene>
    <name evidence="12" type="ORF">I5L79_01015</name>
</gene>
<keyword evidence="13" id="KW-1185">Reference proteome</keyword>
<protein>
    <submittedName>
        <fullName evidence="12">TonB family protein</fullName>
    </submittedName>
</protein>
<dbReference type="Pfam" id="PF20329">
    <property type="entry name" value="DUF6624"/>
    <property type="match status" value="1"/>
</dbReference>
<keyword evidence="3" id="KW-0813">Transport</keyword>
<dbReference type="PROSITE" id="PS52015">
    <property type="entry name" value="TONB_CTD"/>
    <property type="match status" value="1"/>
</dbReference>
<keyword evidence="7" id="KW-0653">Protein transport</keyword>
<evidence type="ECO:0000256" key="6">
    <source>
        <dbReference type="ARBA" id="ARBA00022692"/>
    </source>
</evidence>
<evidence type="ECO:0000313" key="13">
    <source>
        <dbReference type="Proteomes" id="UP000601099"/>
    </source>
</evidence>
<keyword evidence="4" id="KW-1003">Cell membrane</keyword>
<evidence type="ECO:0000256" key="10">
    <source>
        <dbReference type="SAM" id="SignalP"/>
    </source>
</evidence>
<dbReference type="Pfam" id="PF03544">
    <property type="entry name" value="TonB_C"/>
    <property type="match status" value="1"/>
</dbReference>
<keyword evidence="6" id="KW-0812">Transmembrane</keyword>
<evidence type="ECO:0000256" key="1">
    <source>
        <dbReference type="ARBA" id="ARBA00004383"/>
    </source>
</evidence>
<dbReference type="InterPro" id="IPR037682">
    <property type="entry name" value="TonB_C"/>
</dbReference>
<feature type="domain" description="TonB C-terminal" evidence="11">
    <location>
        <begin position="304"/>
        <end position="394"/>
    </location>
</feature>
<evidence type="ECO:0000256" key="9">
    <source>
        <dbReference type="ARBA" id="ARBA00023136"/>
    </source>
</evidence>
<accession>A0ABS0KXM4</accession>
<dbReference type="Gene3D" id="3.30.1150.10">
    <property type="match status" value="1"/>
</dbReference>
<evidence type="ECO:0000256" key="7">
    <source>
        <dbReference type="ARBA" id="ARBA00022927"/>
    </source>
</evidence>
<dbReference type="RefSeq" id="WP_196953155.1">
    <property type="nucleotide sequence ID" value="NZ_JADWYK010000001.1"/>
</dbReference>
<comment type="caution">
    <text evidence="12">The sequence shown here is derived from an EMBL/GenBank/DDBJ whole genome shotgun (WGS) entry which is preliminary data.</text>
</comment>
<reference evidence="12 13" key="1">
    <citation type="submission" date="2020-11" db="EMBL/GenBank/DDBJ databases">
        <title>Hymenobacter sp.</title>
        <authorList>
            <person name="Kim M.K."/>
        </authorList>
    </citation>
    <scope>NUCLEOTIDE SEQUENCE [LARGE SCALE GENOMIC DNA]</scope>
    <source>
        <strain evidence="12 13">BT594</strain>
    </source>
</reference>
<dbReference type="EMBL" id="JADWYK010000001">
    <property type="protein sequence ID" value="MBG8552103.1"/>
    <property type="molecule type" value="Genomic_DNA"/>
</dbReference>
<proteinExistence type="inferred from homology"/>
<dbReference type="SUPFAM" id="SSF74653">
    <property type="entry name" value="TolA/TonB C-terminal domain"/>
    <property type="match status" value="1"/>
</dbReference>
<keyword evidence="8" id="KW-1133">Transmembrane helix</keyword>
<evidence type="ECO:0000256" key="8">
    <source>
        <dbReference type="ARBA" id="ARBA00022989"/>
    </source>
</evidence>
<dbReference type="NCBIfam" id="TIGR01352">
    <property type="entry name" value="tonB_Cterm"/>
    <property type="match status" value="1"/>
</dbReference>
<comment type="similarity">
    <text evidence="2">Belongs to the TonB family.</text>
</comment>
<dbReference type="InterPro" id="IPR006260">
    <property type="entry name" value="TonB/TolA_C"/>
</dbReference>
<evidence type="ECO:0000256" key="5">
    <source>
        <dbReference type="ARBA" id="ARBA00022519"/>
    </source>
</evidence>
<comment type="subcellular location">
    <subcellularLocation>
        <location evidence="1">Cell inner membrane</location>
        <topology evidence="1">Single-pass membrane protein</topology>
        <orientation evidence="1">Periplasmic side</orientation>
    </subcellularLocation>
</comment>
<keyword evidence="10" id="KW-0732">Signal</keyword>
<keyword evidence="9" id="KW-0472">Membrane</keyword>